<reference evidence="1" key="1">
    <citation type="submission" date="2020-05" db="EMBL/GenBank/DDBJ databases">
        <authorList>
            <person name="Zhu T."/>
            <person name="Keshari N."/>
            <person name="Lu X."/>
        </authorList>
    </citation>
    <scope>NUCLEOTIDE SEQUENCE</scope>
    <source>
        <strain evidence="1">NK1-12</strain>
    </source>
</reference>
<evidence type="ECO:0000313" key="1">
    <source>
        <dbReference type="EMBL" id="WNZ23313.1"/>
    </source>
</evidence>
<dbReference type="RefSeq" id="WP_316434929.1">
    <property type="nucleotide sequence ID" value="NZ_CP053586.1"/>
</dbReference>
<accession>A0AA97AQD1</accession>
<dbReference type="AlphaFoldDB" id="A0AA97AQD1"/>
<gene>
    <name evidence="1" type="ORF">HJG54_10910</name>
</gene>
<dbReference type="NCBIfam" id="NF033465">
    <property type="entry name" value="PTPA-CTERM"/>
    <property type="match status" value="1"/>
</dbReference>
<organism evidence="1">
    <name type="scientific">Leptolyngbya sp. NK1-12</name>
    <dbReference type="NCBI Taxonomy" id="2547451"/>
    <lineage>
        <taxon>Bacteria</taxon>
        <taxon>Bacillati</taxon>
        <taxon>Cyanobacteriota</taxon>
        <taxon>Cyanophyceae</taxon>
        <taxon>Leptolyngbyales</taxon>
        <taxon>Leptolyngbyaceae</taxon>
        <taxon>Leptolyngbya group</taxon>
        <taxon>Leptolyngbya</taxon>
    </lineage>
</organism>
<dbReference type="EMBL" id="CP053586">
    <property type="protein sequence ID" value="WNZ23313.1"/>
    <property type="molecule type" value="Genomic_DNA"/>
</dbReference>
<protein>
    <submittedName>
        <fullName evidence="1">PTPA-CTERM sorting domain-containing protein</fullName>
    </submittedName>
</protein>
<proteinExistence type="predicted"/>
<name>A0AA97AQD1_9CYAN</name>
<sequence>MQNLRLIRLRHGYSIRRFNVHLNATQGVNKTTRLTGNASNQLTHSPILGAIQFMFTLNQLSIATLGAALIAGAMGTIPAQAAVLVRPYGPTAAVVGIENLEIAGVTYDVDFRLATFNELYSSKGSPNPLPTFWNNQTSAQEAISKIQELMSSNDVFITGDDQRTLFSNALTIPYRVGDWFDLRGFRTYRGSLSWETTAYEGHATTEEFYAYFTIDNHSVAVPTPALLPGLVGLGMAALRKRRENQGQEAAETAQV</sequence>